<evidence type="ECO:0000313" key="2">
    <source>
        <dbReference type="EMBL" id="KAK9114422.1"/>
    </source>
</evidence>
<reference evidence="2 3" key="1">
    <citation type="submission" date="2024-01" db="EMBL/GenBank/DDBJ databases">
        <title>Genome assemblies of Stephania.</title>
        <authorList>
            <person name="Yang L."/>
        </authorList>
    </citation>
    <scope>NUCLEOTIDE SEQUENCE [LARGE SCALE GENOMIC DNA]</scope>
    <source>
        <strain evidence="2">YNDBR</strain>
        <tissue evidence="2">Leaf</tissue>
    </source>
</reference>
<gene>
    <name evidence="2" type="ORF">Syun_021219</name>
</gene>
<keyword evidence="3" id="KW-1185">Reference proteome</keyword>
<dbReference type="Pfam" id="PF03004">
    <property type="entry name" value="Transposase_24"/>
    <property type="match status" value="1"/>
</dbReference>
<sequence>MFIVDVDVDLLESTVVDPTSEIVSDNDEFDTNADYEEDDEFTSSSDSEDEDMEDINRPTDETSTIRRGSLSHCAIHSHPDGQYSLHYTHGWSHVARPYPTYALGPSSSHYTSSSPPGHPYPHQHATLSLARTAYTPQHGAGPSTSHHDTPFPLIHALPAQHGTIPSSSHHSAPSPLGYVYPYEHGIRPSSSHHATPSPSAHPAHSPGVGNEHTSTSRRPPAPYKTSSARSSTNRLRSSIPPTIEEIPGFFRPPITLMEGENPLIHLIAEHDLYVTAFFRDGREDEFSLQEWIFERRNGNMFHNPNEIYTGLGGRSGLFMWASQMSFVICDAWCRKAAIWYTTNIYLIVKKRISPIYLTEEVFEHYKRMRATDEAFNKKSEQMNTNRKSKVGGSGIGISLHNTGSISTRQYGDTLEKKLKHRPTRKKMFRHLYTHGRDDKTFVDQRSTKIDAELTRRLEEMSTQTPDTSIDEDVVYFEMVPEVRGRVYGLGSQGYHRSISLGEASSSRGPAYIPHELEELQRDHQRLQETLLNERMERKEQTQRDKMERQKENREM</sequence>
<accession>A0AAP0IH81</accession>
<organism evidence="2 3">
    <name type="scientific">Stephania yunnanensis</name>
    <dbReference type="NCBI Taxonomy" id="152371"/>
    <lineage>
        <taxon>Eukaryota</taxon>
        <taxon>Viridiplantae</taxon>
        <taxon>Streptophyta</taxon>
        <taxon>Embryophyta</taxon>
        <taxon>Tracheophyta</taxon>
        <taxon>Spermatophyta</taxon>
        <taxon>Magnoliopsida</taxon>
        <taxon>Ranunculales</taxon>
        <taxon>Menispermaceae</taxon>
        <taxon>Menispermoideae</taxon>
        <taxon>Cissampelideae</taxon>
        <taxon>Stephania</taxon>
    </lineage>
</organism>
<proteinExistence type="predicted"/>
<evidence type="ECO:0000256" key="1">
    <source>
        <dbReference type="SAM" id="MobiDB-lite"/>
    </source>
</evidence>
<feature type="compositionally biased region" description="Polar residues" evidence="1">
    <location>
        <begin position="224"/>
        <end position="239"/>
    </location>
</feature>
<feature type="region of interest" description="Disordered" evidence="1">
    <location>
        <begin position="532"/>
        <end position="555"/>
    </location>
</feature>
<dbReference type="AlphaFoldDB" id="A0AAP0IH81"/>
<dbReference type="EMBL" id="JBBNAF010000009">
    <property type="protein sequence ID" value="KAK9114422.1"/>
    <property type="molecule type" value="Genomic_DNA"/>
</dbReference>
<comment type="caution">
    <text evidence="2">The sequence shown here is derived from an EMBL/GenBank/DDBJ whole genome shotgun (WGS) entry which is preliminary data.</text>
</comment>
<dbReference type="InterPro" id="IPR004252">
    <property type="entry name" value="Probable_transposase_24"/>
</dbReference>
<evidence type="ECO:0000313" key="3">
    <source>
        <dbReference type="Proteomes" id="UP001420932"/>
    </source>
</evidence>
<feature type="compositionally biased region" description="Acidic residues" evidence="1">
    <location>
        <begin position="24"/>
        <end position="53"/>
    </location>
</feature>
<dbReference type="Proteomes" id="UP001420932">
    <property type="component" value="Unassembled WGS sequence"/>
</dbReference>
<feature type="compositionally biased region" description="Low complexity" evidence="1">
    <location>
        <begin position="188"/>
        <end position="206"/>
    </location>
</feature>
<name>A0AAP0IH81_9MAGN</name>
<feature type="region of interest" description="Disordered" evidence="1">
    <location>
        <begin position="19"/>
        <end position="66"/>
    </location>
</feature>
<feature type="compositionally biased region" description="Basic and acidic residues" evidence="1">
    <location>
        <begin position="54"/>
        <end position="64"/>
    </location>
</feature>
<feature type="region of interest" description="Disordered" evidence="1">
    <location>
        <begin position="183"/>
        <end position="239"/>
    </location>
</feature>
<protein>
    <submittedName>
        <fullName evidence="2">Uncharacterized protein</fullName>
    </submittedName>
</protein>